<dbReference type="RefSeq" id="XP_018692877.1">
    <property type="nucleotide sequence ID" value="XM_018838317.1"/>
</dbReference>
<organism evidence="1 2">
    <name type="scientific">Fonsecaea erecta</name>
    <dbReference type="NCBI Taxonomy" id="1367422"/>
    <lineage>
        <taxon>Eukaryota</taxon>
        <taxon>Fungi</taxon>
        <taxon>Dikarya</taxon>
        <taxon>Ascomycota</taxon>
        <taxon>Pezizomycotina</taxon>
        <taxon>Eurotiomycetes</taxon>
        <taxon>Chaetothyriomycetidae</taxon>
        <taxon>Chaetothyriales</taxon>
        <taxon>Herpotrichiellaceae</taxon>
        <taxon>Fonsecaea</taxon>
    </lineage>
</organism>
<comment type="caution">
    <text evidence="1">The sequence shown here is derived from an EMBL/GenBank/DDBJ whole genome shotgun (WGS) entry which is preliminary data.</text>
</comment>
<dbReference type="GeneID" id="30010976"/>
<gene>
    <name evidence="1" type="ORF">AYL99_06808</name>
</gene>
<accession>A0A178ZI97</accession>
<name>A0A178ZI97_9EURO</name>
<dbReference type="AlphaFoldDB" id="A0A178ZI97"/>
<sequence>MPIMGRERIDKLEPGTKFYLGEDSRGGLKIRRVNNSEPELTGTVSDSLCMAITLTELCCELGYGKVYQYSGVDPEENHVKNWGPGAYAAFARLPDLIYVPQMWSEADKEAWRALTPEQLAVLLNARTSDAEDKGPFLPIALEFRSTELDSVCLRGTTTAAATIAVLPQPYVGETDKMRNALGARVLQRSSDGKVVDSWFLGSRESVARFAVPGGVGIINALDCMFWGDTDWALCRHDEPRKLLRQAQRAAVSLGNSCMFAPAGDDAESNDDEDEEKV</sequence>
<keyword evidence="2" id="KW-1185">Reference proteome</keyword>
<proteinExistence type="predicted"/>
<protein>
    <submittedName>
        <fullName evidence="1">Uncharacterized protein</fullName>
    </submittedName>
</protein>
<evidence type="ECO:0000313" key="2">
    <source>
        <dbReference type="Proteomes" id="UP000078343"/>
    </source>
</evidence>
<dbReference type="Proteomes" id="UP000078343">
    <property type="component" value="Unassembled WGS sequence"/>
</dbReference>
<dbReference type="OrthoDB" id="5424338at2759"/>
<dbReference type="EMBL" id="LVYI01000005">
    <property type="protein sequence ID" value="OAP59510.1"/>
    <property type="molecule type" value="Genomic_DNA"/>
</dbReference>
<evidence type="ECO:0000313" key="1">
    <source>
        <dbReference type="EMBL" id="OAP59510.1"/>
    </source>
</evidence>
<reference evidence="1 2" key="1">
    <citation type="submission" date="2016-04" db="EMBL/GenBank/DDBJ databases">
        <title>Draft genome of Fonsecaea erecta CBS 125763.</title>
        <authorList>
            <person name="Weiss V.A."/>
            <person name="Vicente V.A."/>
            <person name="Raittz R.T."/>
            <person name="Moreno L.F."/>
            <person name="De Souza E.M."/>
            <person name="Pedrosa F.O."/>
            <person name="Steffens M.B."/>
            <person name="Faoro H."/>
            <person name="Tadra-Sfeir M.Z."/>
            <person name="Najafzadeh M.J."/>
            <person name="Felipe M.S."/>
            <person name="Teixeira M."/>
            <person name="Sun J."/>
            <person name="Xi L."/>
            <person name="Gomes R."/>
            <person name="De Azevedo C.M."/>
            <person name="Salgado C.G."/>
            <person name="Da Silva M.B."/>
            <person name="Nascimento M.F."/>
            <person name="Queiroz-Telles F."/>
            <person name="Attili D.S."/>
            <person name="Gorbushina A."/>
        </authorList>
    </citation>
    <scope>NUCLEOTIDE SEQUENCE [LARGE SCALE GENOMIC DNA]</scope>
    <source>
        <strain evidence="1 2">CBS 125763</strain>
    </source>
</reference>